<accession>A0A2P9AL11</accession>
<dbReference type="Proteomes" id="UP000245698">
    <property type="component" value="Unassembled WGS sequence"/>
</dbReference>
<evidence type="ECO:0000313" key="1">
    <source>
        <dbReference type="EMBL" id="SJM31838.1"/>
    </source>
</evidence>
<keyword evidence="2" id="KW-1185">Reference proteome</keyword>
<dbReference type="EMBL" id="FUIG01000029">
    <property type="protein sequence ID" value="SJM31838.1"/>
    <property type="molecule type" value="Genomic_DNA"/>
</dbReference>
<sequence>MRQERHILENHPHCPGTEFSHLIFGLPIDILAANNDLASAGFDQTIHMSDQR</sequence>
<proteinExistence type="predicted"/>
<evidence type="ECO:0000313" key="2">
    <source>
        <dbReference type="Proteomes" id="UP000245698"/>
    </source>
</evidence>
<organism evidence="1 2">
    <name type="scientific">Mesorhizobium delmotii</name>
    <dbReference type="NCBI Taxonomy" id="1631247"/>
    <lineage>
        <taxon>Bacteria</taxon>
        <taxon>Pseudomonadati</taxon>
        <taxon>Pseudomonadota</taxon>
        <taxon>Alphaproteobacteria</taxon>
        <taxon>Hyphomicrobiales</taxon>
        <taxon>Phyllobacteriaceae</taxon>
        <taxon>Mesorhizobium</taxon>
    </lineage>
</organism>
<reference evidence="2" key="1">
    <citation type="submission" date="2016-12" db="EMBL/GenBank/DDBJ databases">
        <authorList>
            <person name="Brunel B."/>
        </authorList>
    </citation>
    <scope>NUCLEOTIDE SEQUENCE [LARGE SCALE GENOMIC DNA]</scope>
</reference>
<name>A0A2P9AL11_9HYPH</name>
<dbReference type="AlphaFoldDB" id="A0A2P9AL11"/>
<protein>
    <submittedName>
        <fullName evidence="1">Uncharacterized protein</fullName>
    </submittedName>
</protein>
<gene>
    <name evidence="1" type="ORF">BQ8482_220009</name>
</gene>